<accession>A0ABN1VK86</accession>
<comment type="caution">
    <text evidence="3">The sequence shown here is derived from an EMBL/GenBank/DDBJ whole genome shotgun (WGS) entry which is preliminary data.</text>
</comment>
<dbReference type="InterPro" id="IPR011251">
    <property type="entry name" value="Luciferase-like_dom"/>
</dbReference>
<dbReference type="PANTHER" id="PTHR43244">
    <property type="match status" value="1"/>
</dbReference>
<dbReference type="Proteomes" id="UP001500467">
    <property type="component" value="Unassembled WGS sequence"/>
</dbReference>
<evidence type="ECO:0000313" key="3">
    <source>
        <dbReference type="EMBL" id="GAA1214982.1"/>
    </source>
</evidence>
<feature type="domain" description="Luciferase-like" evidence="2">
    <location>
        <begin position="17"/>
        <end position="178"/>
    </location>
</feature>
<dbReference type="PANTHER" id="PTHR43244:SF1">
    <property type="entry name" value="5,10-METHYLENETETRAHYDROMETHANOPTERIN REDUCTASE"/>
    <property type="match status" value="1"/>
</dbReference>
<organism evidence="3 4">
    <name type="scientific">Prauserella alba</name>
    <dbReference type="NCBI Taxonomy" id="176898"/>
    <lineage>
        <taxon>Bacteria</taxon>
        <taxon>Bacillati</taxon>
        <taxon>Actinomycetota</taxon>
        <taxon>Actinomycetes</taxon>
        <taxon>Pseudonocardiales</taxon>
        <taxon>Pseudonocardiaceae</taxon>
        <taxon>Prauserella</taxon>
    </lineage>
</organism>
<protein>
    <submittedName>
        <fullName evidence="3">LLM class flavin-dependent oxidoreductase</fullName>
    </submittedName>
</protein>
<gene>
    <name evidence="3" type="ORF">GCM10009675_41350</name>
</gene>
<dbReference type="Gene3D" id="3.20.20.30">
    <property type="entry name" value="Luciferase-like domain"/>
    <property type="match status" value="1"/>
</dbReference>
<name>A0ABN1VK86_9PSEU</name>
<keyword evidence="4" id="KW-1185">Reference proteome</keyword>
<reference evidence="3 4" key="1">
    <citation type="journal article" date="2019" name="Int. J. Syst. Evol. Microbiol.">
        <title>The Global Catalogue of Microorganisms (GCM) 10K type strain sequencing project: providing services to taxonomists for standard genome sequencing and annotation.</title>
        <authorList>
            <consortium name="The Broad Institute Genomics Platform"/>
            <consortium name="The Broad Institute Genome Sequencing Center for Infectious Disease"/>
            <person name="Wu L."/>
            <person name="Ma J."/>
        </authorList>
    </citation>
    <scope>NUCLEOTIDE SEQUENCE [LARGE SCALE GENOMIC DNA]</scope>
    <source>
        <strain evidence="3 4">JCM 13022</strain>
    </source>
</reference>
<dbReference type="InterPro" id="IPR036661">
    <property type="entry name" value="Luciferase-like_sf"/>
</dbReference>
<dbReference type="InterPro" id="IPR050564">
    <property type="entry name" value="F420-G6PD/mer"/>
</dbReference>
<evidence type="ECO:0000256" key="1">
    <source>
        <dbReference type="ARBA" id="ARBA00023002"/>
    </source>
</evidence>
<dbReference type="SUPFAM" id="SSF51679">
    <property type="entry name" value="Bacterial luciferase-like"/>
    <property type="match status" value="1"/>
</dbReference>
<evidence type="ECO:0000313" key="4">
    <source>
        <dbReference type="Proteomes" id="UP001500467"/>
    </source>
</evidence>
<dbReference type="RefSeq" id="WP_253855963.1">
    <property type="nucleotide sequence ID" value="NZ_BAAALM010000016.1"/>
</dbReference>
<evidence type="ECO:0000259" key="2">
    <source>
        <dbReference type="Pfam" id="PF00296"/>
    </source>
</evidence>
<sequence>MQVSCAFPTALDSADNIVLAERLGYDRAWLYDTPQQSPDVWMTLALAAARTERIGIGPGVLVPSLRHPMANASATATLCALAPDRVAVAFGTGFTGRRAMGYRAVPWSFMAAYIRAYRGLLRGEVVEWEGSRMQMLHPDGHAPARPVDVPVLVGALGPKGNGVTAEMGDGLFATLQVPDFVNEYSWSAYLAWGTVLDDDERPDSEHARLAGGPGWALSLHGAYEFGGPDAVRTLPGGGEWLDVVTATPEDERHLAVHSGHCVELNPADRAAWDAGGHTTLRDVTLSGTRDEVHRKLDTLRSSGVSEIVFQPCGPDVQSELERFLDAARG</sequence>
<keyword evidence="1" id="KW-0560">Oxidoreductase</keyword>
<proteinExistence type="predicted"/>
<dbReference type="Pfam" id="PF00296">
    <property type="entry name" value="Bac_luciferase"/>
    <property type="match status" value="1"/>
</dbReference>
<dbReference type="EMBL" id="BAAALM010000016">
    <property type="protein sequence ID" value="GAA1214982.1"/>
    <property type="molecule type" value="Genomic_DNA"/>
</dbReference>